<feature type="compositionally biased region" description="Low complexity" evidence="2">
    <location>
        <begin position="193"/>
        <end position="208"/>
    </location>
</feature>
<proteinExistence type="predicted"/>
<feature type="compositionally biased region" description="Polar residues" evidence="2">
    <location>
        <begin position="175"/>
        <end position="184"/>
    </location>
</feature>
<sequence>MSTLNSTPKLCHRCTKDRLTSACDGCHVSFCIKHLTEHQQELYQTIDNISEENDSLKRELSQRGIEKILLEQIDTWEKETINKIRSTAKTARTDIKQLTEESTNRLISIMNKLSNELHKNQKDHQYIEDNLNRWTKQIEELKKELQIPPNIESFLEDDSAIVRLIKIKSSEKIEPNQTDPSPQTESRRENRSSKMAPSSTSPSDSSAALNKSESIANVNISSSQSSFYPSLTFGFNQSSNQVIQQLFEYLMRLDPMNKNGPMSGSCGHQTDQMEKFLSQTFGFRNIPGEYIVQGVRSFKLDNSVSSLKPETEIRFPSNTTNSFAMSVQEIMNWQRSYRVYADNNIRGMNKEFLKRALQGKSEDGEEAFRMKFVVRISTCPILMEFDAKIICRNLNDNWPNRIKLVSVTGIDFAGRKHDVGDILYYVSNWREIYEMSHIKDEPALLNERDFRLKKLCPAGELHQKRLLNDLIHMARLRLRACDAEGVQIVVETGIGLGVFAGEHIGVDETVRITAAIAIRAVLEQDGSSYKNIRGIVFALPIIDVEKNSTSIRDTFSEFVEHFQEPPYNSPIPVMIADQDMHRLTVAIARQGFIVSELNPADSHGVFGEYWQNRGPAVEEKLALTTVGLLVQHHLINTEVLNENNYHLLTINEGSTLDWLAGVSNDNERMTTNCCSHQ</sequence>
<accession>A0A814BSW1</accession>
<feature type="coiled-coil region" evidence="1">
    <location>
        <begin position="39"/>
        <end position="144"/>
    </location>
</feature>
<dbReference type="EMBL" id="CAJNOO010000395">
    <property type="protein sequence ID" value="CAF0930944.1"/>
    <property type="molecule type" value="Genomic_DNA"/>
</dbReference>
<dbReference type="Proteomes" id="UP000663882">
    <property type="component" value="Unassembled WGS sequence"/>
</dbReference>
<evidence type="ECO:0000313" key="3">
    <source>
        <dbReference type="EMBL" id="CAF0930944.1"/>
    </source>
</evidence>
<evidence type="ECO:0000256" key="1">
    <source>
        <dbReference type="SAM" id="Coils"/>
    </source>
</evidence>
<evidence type="ECO:0000256" key="2">
    <source>
        <dbReference type="SAM" id="MobiDB-lite"/>
    </source>
</evidence>
<dbReference type="AlphaFoldDB" id="A0A814BSW1"/>
<gene>
    <name evidence="3" type="ORF">RFH988_LOCUS10533</name>
</gene>
<comment type="caution">
    <text evidence="3">The sequence shown here is derived from an EMBL/GenBank/DDBJ whole genome shotgun (WGS) entry which is preliminary data.</text>
</comment>
<protein>
    <submittedName>
        <fullName evidence="3">Uncharacterized protein</fullName>
    </submittedName>
</protein>
<reference evidence="3" key="1">
    <citation type="submission" date="2021-02" db="EMBL/GenBank/DDBJ databases">
        <authorList>
            <person name="Nowell W R."/>
        </authorList>
    </citation>
    <scope>NUCLEOTIDE SEQUENCE</scope>
</reference>
<feature type="region of interest" description="Disordered" evidence="2">
    <location>
        <begin position="172"/>
        <end position="209"/>
    </location>
</feature>
<name>A0A814BSW1_9BILA</name>
<evidence type="ECO:0000313" key="4">
    <source>
        <dbReference type="Proteomes" id="UP000663882"/>
    </source>
</evidence>
<organism evidence="3 4">
    <name type="scientific">Rotaria sordida</name>
    <dbReference type="NCBI Taxonomy" id="392033"/>
    <lineage>
        <taxon>Eukaryota</taxon>
        <taxon>Metazoa</taxon>
        <taxon>Spiralia</taxon>
        <taxon>Gnathifera</taxon>
        <taxon>Rotifera</taxon>
        <taxon>Eurotatoria</taxon>
        <taxon>Bdelloidea</taxon>
        <taxon>Philodinida</taxon>
        <taxon>Philodinidae</taxon>
        <taxon>Rotaria</taxon>
    </lineage>
</organism>
<dbReference type="OrthoDB" id="419773at2759"/>
<keyword evidence="1" id="KW-0175">Coiled coil</keyword>